<accession>A0AB38TBA3</accession>
<dbReference type="EMBL" id="CP088147">
    <property type="protein sequence ID" value="UTU51572.1"/>
    <property type="molecule type" value="Genomic_DNA"/>
</dbReference>
<evidence type="ECO:0000313" key="2">
    <source>
        <dbReference type="Proteomes" id="UP001060070"/>
    </source>
</evidence>
<dbReference type="RefSeq" id="WP_155924939.1">
    <property type="nucleotide sequence ID" value="NZ_CP088147.1"/>
</dbReference>
<keyword evidence="2" id="KW-1185">Reference proteome</keyword>
<dbReference type="Proteomes" id="UP001060070">
    <property type="component" value="Chromosome"/>
</dbReference>
<proteinExistence type="predicted"/>
<sequence length="50" mass="5249">MSVESDIDAPAANRQPFQISALLQASDLNYVESIESTPTTSALVPAVVNS</sequence>
<evidence type="ECO:0000313" key="1">
    <source>
        <dbReference type="EMBL" id="UTU51572.1"/>
    </source>
</evidence>
<organism evidence="1 2">
    <name type="scientific">Mesorhizobium ciceri</name>
    <dbReference type="NCBI Taxonomy" id="39645"/>
    <lineage>
        <taxon>Bacteria</taxon>
        <taxon>Pseudomonadati</taxon>
        <taxon>Pseudomonadota</taxon>
        <taxon>Alphaproteobacteria</taxon>
        <taxon>Hyphomicrobiales</taxon>
        <taxon>Phyllobacteriaceae</taxon>
        <taxon>Mesorhizobium</taxon>
    </lineage>
</organism>
<reference evidence="1 2" key="1">
    <citation type="journal article" date="2022" name="Microbiol. Resour. Announc.">
        <title>Complete Genome Sequence of Mesorhizobium ciceri Strain R30, a Rhizobium Used as a Commercial Inoculant for Chickpea in Argentina.</title>
        <authorList>
            <person name="Foresto E."/>
            <person name="Revale S."/>
            <person name="Primo E."/>
            <person name="Nievas F."/>
            <person name="Carezzano E."/>
            <person name="Puente M."/>
            <person name="Alzari P."/>
            <person name="Mart M."/>
            <person name="Ben-Assaya M."/>
            <person name="Mornico D."/>
            <person name="Santoro M."/>
            <person name="Mart F."/>
            <person name="Giordano W."/>
            <person name="Bogino P."/>
        </authorList>
    </citation>
    <scope>NUCLEOTIDE SEQUENCE [LARGE SCALE GENOMIC DNA]</scope>
    <source>
        <strain evidence="1 2">R30</strain>
    </source>
</reference>
<gene>
    <name evidence="1" type="ORF">LRP29_29610</name>
</gene>
<name>A0AB38TBA3_9HYPH</name>
<protein>
    <submittedName>
        <fullName evidence="1">Uncharacterized protein</fullName>
    </submittedName>
</protein>
<dbReference type="AlphaFoldDB" id="A0AB38TBA3"/>